<feature type="transmembrane region" description="Helical" evidence="10">
    <location>
        <begin position="15"/>
        <end position="34"/>
    </location>
</feature>
<sequence length="259" mass="27850">MEFPMSIIMETMASYLWPLVRISSMLMVMVALGTQNVSTRIRLGLSVAVTLAAVPALPAPPPIDPFSIQGALVTMHQVIIGTLTGFISVLALHTFVVAGQVVGMQTSLGFASLVDPSNGQSVPVIGQFYLMLATLLFFAIDGHLLMIRIIIESFHTLPVGANGIEAPQFDAVARWMSWVFAGGLALALSALVALLLINFSFGVMTRAAPQLNIFTIGFPVTMLSGLLIIWLTLGNFVGHFEAQWYRGVALMCQVLNDPC</sequence>
<feature type="transmembrane region" description="Helical" evidence="10">
    <location>
        <begin position="175"/>
        <end position="199"/>
    </location>
</feature>
<keyword evidence="11" id="KW-0282">Flagellum</keyword>
<dbReference type="PRINTS" id="PR00953">
    <property type="entry name" value="TYPE3IMRPROT"/>
</dbReference>
<feature type="transmembrane region" description="Helical" evidence="10">
    <location>
        <begin position="128"/>
        <end position="151"/>
    </location>
</feature>
<keyword evidence="11" id="KW-0966">Cell projection</keyword>
<evidence type="ECO:0000256" key="8">
    <source>
        <dbReference type="ARBA" id="ARBA00023143"/>
    </source>
</evidence>
<dbReference type="GO" id="GO:0006605">
    <property type="term" value="P:protein targeting"/>
    <property type="evidence" value="ECO:0007669"/>
    <property type="project" value="UniProtKB-UniRule"/>
</dbReference>
<keyword evidence="11" id="KW-0969">Cilium</keyword>
<keyword evidence="8 10" id="KW-0975">Bacterial flagellum</keyword>
<evidence type="ECO:0000256" key="9">
    <source>
        <dbReference type="NCBIfam" id="TIGR01400"/>
    </source>
</evidence>
<feature type="transmembrane region" description="Helical" evidence="10">
    <location>
        <begin position="41"/>
        <end position="58"/>
    </location>
</feature>
<proteinExistence type="inferred from homology"/>
<dbReference type="AlphaFoldDB" id="A0A368N311"/>
<dbReference type="Proteomes" id="UP000252558">
    <property type="component" value="Unassembled WGS sequence"/>
</dbReference>
<comment type="caution">
    <text evidence="11">The sequence shown here is derived from an EMBL/GenBank/DDBJ whole genome shotgun (WGS) entry which is preliminary data.</text>
</comment>
<dbReference type="InterPro" id="IPR002010">
    <property type="entry name" value="T3SS_IM_R"/>
</dbReference>
<evidence type="ECO:0000256" key="4">
    <source>
        <dbReference type="ARBA" id="ARBA00022475"/>
    </source>
</evidence>
<feature type="transmembrane region" description="Helical" evidence="10">
    <location>
        <begin position="211"/>
        <end position="233"/>
    </location>
</feature>
<evidence type="ECO:0000256" key="7">
    <source>
        <dbReference type="ARBA" id="ARBA00023136"/>
    </source>
</evidence>
<keyword evidence="6 10" id="KW-1133">Transmembrane helix</keyword>
<reference evidence="11 12" key="1">
    <citation type="submission" date="2018-07" db="EMBL/GenBank/DDBJ databases">
        <title>Corallincola holothuriorum sp. nov., a new facultative anaerobe isolated from sea cucumber Apostichopus japonicus.</title>
        <authorList>
            <person name="Xia H."/>
        </authorList>
    </citation>
    <scope>NUCLEOTIDE SEQUENCE [LARGE SCALE GENOMIC DNA]</scope>
    <source>
        <strain evidence="11 12">C4</strain>
    </source>
</reference>
<dbReference type="Pfam" id="PF01311">
    <property type="entry name" value="Bac_export_1"/>
    <property type="match status" value="1"/>
</dbReference>
<evidence type="ECO:0000256" key="3">
    <source>
        <dbReference type="ARBA" id="ARBA00021717"/>
    </source>
</evidence>
<keyword evidence="12" id="KW-1185">Reference proteome</keyword>
<dbReference type="EMBL" id="QPID01000013">
    <property type="protein sequence ID" value="RCU44560.1"/>
    <property type="molecule type" value="Genomic_DNA"/>
</dbReference>
<name>A0A368N311_9GAMM</name>
<evidence type="ECO:0000256" key="1">
    <source>
        <dbReference type="ARBA" id="ARBA00002578"/>
    </source>
</evidence>
<dbReference type="OrthoDB" id="9797790at2"/>
<keyword evidence="7 10" id="KW-0472">Membrane</keyword>
<keyword evidence="5 10" id="KW-0812">Transmembrane</keyword>
<gene>
    <name evidence="11" type="ORF">DU002_17520</name>
</gene>
<dbReference type="PANTHER" id="PTHR30065:SF8">
    <property type="entry name" value="FLAGELLAR BIOSYNTHETIC PROTEIN FLIR"/>
    <property type="match status" value="1"/>
</dbReference>
<dbReference type="InterPro" id="IPR006303">
    <property type="entry name" value="FliR"/>
</dbReference>
<dbReference type="GO" id="GO:0044780">
    <property type="term" value="P:bacterial-type flagellum assembly"/>
    <property type="evidence" value="ECO:0007669"/>
    <property type="project" value="UniProtKB-UniRule"/>
</dbReference>
<comment type="function">
    <text evidence="1 10">Role in flagellar biosynthesis.</text>
</comment>
<evidence type="ECO:0000256" key="5">
    <source>
        <dbReference type="ARBA" id="ARBA00022692"/>
    </source>
</evidence>
<dbReference type="NCBIfam" id="TIGR01400">
    <property type="entry name" value="fliR"/>
    <property type="match status" value="1"/>
</dbReference>
<organism evidence="11 12">
    <name type="scientific">Corallincola holothuriorum</name>
    <dbReference type="NCBI Taxonomy" id="2282215"/>
    <lineage>
        <taxon>Bacteria</taxon>
        <taxon>Pseudomonadati</taxon>
        <taxon>Pseudomonadota</taxon>
        <taxon>Gammaproteobacteria</taxon>
        <taxon>Alteromonadales</taxon>
        <taxon>Psychromonadaceae</taxon>
        <taxon>Corallincola</taxon>
    </lineage>
</organism>
<evidence type="ECO:0000256" key="6">
    <source>
        <dbReference type="ARBA" id="ARBA00022989"/>
    </source>
</evidence>
<feature type="transmembrane region" description="Helical" evidence="10">
    <location>
        <begin position="78"/>
        <end position="98"/>
    </location>
</feature>
<comment type="similarity">
    <text evidence="2 10">Belongs to the FliR/MopE/SpaR family.</text>
</comment>
<keyword evidence="4 10" id="KW-1003">Cell membrane</keyword>
<dbReference type="GO" id="GO:0005886">
    <property type="term" value="C:plasma membrane"/>
    <property type="evidence" value="ECO:0007669"/>
    <property type="project" value="UniProtKB-SubCell"/>
</dbReference>
<dbReference type="PANTHER" id="PTHR30065">
    <property type="entry name" value="FLAGELLAR BIOSYNTHETIC PROTEIN FLIR"/>
    <property type="match status" value="1"/>
</dbReference>
<comment type="subcellular location">
    <subcellularLocation>
        <location evidence="10">Cell membrane</location>
        <topology evidence="10">Multi-pass membrane protein</topology>
    </subcellularLocation>
    <subcellularLocation>
        <location evidence="10">Bacterial flagellum basal body</location>
    </subcellularLocation>
</comment>
<accession>A0A368N311</accession>
<protein>
    <recommendedName>
        <fullName evidence="3 9">Flagellar biosynthetic protein FliR</fullName>
    </recommendedName>
</protein>
<evidence type="ECO:0000313" key="11">
    <source>
        <dbReference type="EMBL" id="RCU44560.1"/>
    </source>
</evidence>
<evidence type="ECO:0000256" key="2">
    <source>
        <dbReference type="ARBA" id="ARBA00009772"/>
    </source>
</evidence>
<dbReference type="GO" id="GO:0009425">
    <property type="term" value="C:bacterial-type flagellum basal body"/>
    <property type="evidence" value="ECO:0007669"/>
    <property type="project" value="UniProtKB-SubCell"/>
</dbReference>
<evidence type="ECO:0000313" key="12">
    <source>
        <dbReference type="Proteomes" id="UP000252558"/>
    </source>
</evidence>
<evidence type="ECO:0000256" key="10">
    <source>
        <dbReference type="RuleBase" id="RU362071"/>
    </source>
</evidence>